<proteinExistence type="inferred from homology"/>
<keyword evidence="5" id="KW-0521">NADP</keyword>
<evidence type="ECO:0000256" key="8">
    <source>
        <dbReference type="ARBA" id="ARBA00059423"/>
    </source>
</evidence>
<dbReference type="PANTHER" id="PTHR11063:SF8">
    <property type="entry name" value="DELTA-1-PYRROLINE-5-CARBOXYLATE SYNTHASE"/>
    <property type="match status" value="1"/>
</dbReference>
<organism evidence="13 14">
    <name type="scientific">Neocallimastix californiae</name>
    <dbReference type="NCBI Taxonomy" id="1754190"/>
    <lineage>
        <taxon>Eukaryota</taxon>
        <taxon>Fungi</taxon>
        <taxon>Fungi incertae sedis</taxon>
        <taxon>Chytridiomycota</taxon>
        <taxon>Chytridiomycota incertae sedis</taxon>
        <taxon>Neocallimastigomycetes</taxon>
        <taxon>Neocallimastigales</taxon>
        <taxon>Neocallimastigaceae</taxon>
        <taxon>Neocallimastix</taxon>
    </lineage>
</organism>
<feature type="domain" description="Aldehyde dehydrogenase" evidence="12">
    <location>
        <begin position="3"/>
        <end position="280"/>
    </location>
</feature>
<evidence type="ECO:0000256" key="11">
    <source>
        <dbReference type="ARBA" id="ARBA00077451"/>
    </source>
</evidence>
<evidence type="ECO:0000256" key="4">
    <source>
        <dbReference type="ARBA" id="ARBA00022650"/>
    </source>
</evidence>
<protein>
    <recommendedName>
        <fullName evidence="2">glutamate-5-semialdehyde dehydrogenase</fullName>
        <ecNumber evidence="2">1.2.1.41</ecNumber>
    </recommendedName>
    <alternativeName>
        <fullName evidence="11">Glutamate-5-semialdehyde dehydrogenase</fullName>
    </alternativeName>
    <alternativeName>
        <fullName evidence="10">Glutamyl-gamma-semialdehyde dehydrogenase</fullName>
    </alternativeName>
</protein>
<comment type="catalytic activity">
    <reaction evidence="7">
        <text>L-glutamate 5-semialdehyde + phosphate + NADP(+) = L-glutamyl 5-phosphate + NADPH + H(+)</text>
        <dbReference type="Rhea" id="RHEA:19541"/>
        <dbReference type="ChEBI" id="CHEBI:15378"/>
        <dbReference type="ChEBI" id="CHEBI:43474"/>
        <dbReference type="ChEBI" id="CHEBI:57783"/>
        <dbReference type="ChEBI" id="CHEBI:58066"/>
        <dbReference type="ChEBI" id="CHEBI:58274"/>
        <dbReference type="ChEBI" id="CHEBI:58349"/>
        <dbReference type="EC" id="1.2.1.41"/>
    </reaction>
</comment>
<dbReference type="Proteomes" id="UP000193920">
    <property type="component" value="Unassembled WGS sequence"/>
</dbReference>
<evidence type="ECO:0000256" key="6">
    <source>
        <dbReference type="ARBA" id="ARBA00023002"/>
    </source>
</evidence>
<dbReference type="PROSITE" id="PS01223">
    <property type="entry name" value="PROA"/>
    <property type="match status" value="1"/>
</dbReference>
<dbReference type="Gene3D" id="3.40.309.10">
    <property type="entry name" value="Aldehyde Dehydrogenase, Chain A, domain 2"/>
    <property type="match status" value="1"/>
</dbReference>
<name>A0A1Y2FJ76_9FUNG</name>
<comment type="pathway">
    <text evidence="1">Amino-acid biosynthesis; L-proline biosynthesis; L-glutamate 5-semialdehyde from L-glutamate: step 2/2.</text>
</comment>
<evidence type="ECO:0000259" key="12">
    <source>
        <dbReference type="Pfam" id="PF00171"/>
    </source>
</evidence>
<evidence type="ECO:0000256" key="3">
    <source>
        <dbReference type="ARBA" id="ARBA00022605"/>
    </source>
</evidence>
<dbReference type="InterPro" id="IPR012134">
    <property type="entry name" value="Glu-5-SA_DH"/>
</dbReference>
<dbReference type="SUPFAM" id="SSF53720">
    <property type="entry name" value="ALDH-like"/>
    <property type="match status" value="1"/>
</dbReference>
<evidence type="ECO:0000313" key="13">
    <source>
        <dbReference type="EMBL" id="ORY83988.1"/>
    </source>
</evidence>
<dbReference type="GO" id="GO:0050661">
    <property type="term" value="F:NADP binding"/>
    <property type="evidence" value="ECO:0007669"/>
    <property type="project" value="InterPro"/>
</dbReference>
<dbReference type="AlphaFoldDB" id="A0A1Y2FJ76"/>
<dbReference type="GO" id="GO:0055129">
    <property type="term" value="P:L-proline biosynthetic process"/>
    <property type="evidence" value="ECO:0007669"/>
    <property type="project" value="UniProtKB-UniPathway"/>
</dbReference>
<comment type="caution">
    <text evidence="13">The sequence shown here is derived from an EMBL/GenBank/DDBJ whole genome shotgun (WGS) entry which is preliminary data.</text>
</comment>
<dbReference type="EMBL" id="MCOG01000006">
    <property type="protein sequence ID" value="ORY83988.1"/>
    <property type="molecule type" value="Genomic_DNA"/>
</dbReference>
<evidence type="ECO:0000256" key="7">
    <source>
        <dbReference type="ARBA" id="ARBA00049024"/>
    </source>
</evidence>
<dbReference type="FunFam" id="3.40.309.10:FF:000006">
    <property type="entry name" value="Gamma-glutamyl phosphate reductase"/>
    <property type="match status" value="1"/>
</dbReference>
<gene>
    <name evidence="13" type="ORF">LY90DRAFT_448604</name>
</gene>
<sequence>MAEQARQASLVLQSSTTKQKNATITKIREFLEKDKETILKANQQDLEKAKLEVDAGHLSASLYKRLDLSRGDKYQTLLEGVTDVVQLPDPTGKITLATKMDEGLELYRVTCPIGVLLIIFEARPEVVVQISCLAIKSGNAVILKGGKEAYNSNVALYKSLQNAILSLPPEQAIPLASIQLISSREEINELLVLDQYIDLVIPRGSKKMVRYIQENTRIPVLGHADGLCSIYVDEFADVQKSLRVITDAKIDYPAACNAVETLLIHSDVVQTQLPAIAKNLVAHGVHMRADERAFSVLQSTDIATEMYQASTPEDFDTEFLELILAIKVVDSLQEAIDHINIHGSHHTESIITENKENAELFMAKVDAAGVFWNASTRFSDGFRYGFGAEIGVSTNKTHARGPVGLNGLVIYKYKIYGSGQAVSDYEAGKKSLLHSKIPIDQE</sequence>
<dbReference type="NCBIfam" id="TIGR00407">
    <property type="entry name" value="proA"/>
    <property type="match status" value="1"/>
</dbReference>
<comment type="similarity">
    <text evidence="9">Belongs to the gamma-glutamyl phosphate reductase family.</text>
</comment>
<keyword evidence="3" id="KW-0028">Amino-acid biosynthesis</keyword>
<dbReference type="PANTHER" id="PTHR11063">
    <property type="entry name" value="GLUTAMATE SEMIALDEHYDE DEHYDROGENASE"/>
    <property type="match status" value="1"/>
</dbReference>
<evidence type="ECO:0000313" key="14">
    <source>
        <dbReference type="Proteomes" id="UP000193920"/>
    </source>
</evidence>
<accession>A0A1Y2FJ76</accession>
<dbReference type="Pfam" id="PF00171">
    <property type="entry name" value="Aldedh"/>
    <property type="match status" value="1"/>
</dbReference>
<dbReference type="PIRSF" id="PIRSF000151">
    <property type="entry name" value="GPR"/>
    <property type="match status" value="1"/>
</dbReference>
<evidence type="ECO:0000256" key="1">
    <source>
        <dbReference type="ARBA" id="ARBA00004985"/>
    </source>
</evidence>
<evidence type="ECO:0000256" key="9">
    <source>
        <dbReference type="ARBA" id="ARBA00060997"/>
    </source>
</evidence>
<evidence type="ECO:0000256" key="2">
    <source>
        <dbReference type="ARBA" id="ARBA00013002"/>
    </source>
</evidence>
<evidence type="ECO:0000256" key="10">
    <source>
        <dbReference type="ARBA" id="ARBA00075718"/>
    </source>
</evidence>
<dbReference type="Gene3D" id="3.40.605.10">
    <property type="entry name" value="Aldehyde Dehydrogenase, Chain A, domain 1"/>
    <property type="match status" value="1"/>
</dbReference>
<dbReference type="GO" id="GO:0004350">
    <property type="term" value="F:glutamate-5-semialdehyde dehydrogenase activity"/>
    <property type="evidence" value="ECO:0007669"/>
    <property type="project" value="UniProtKB-EC"/>
</dbReference>
<dbReference type="InterPro" id="IPR016163">
    <property type="entry name" value="Ald_DH_C"/>
</dbReference>
<dbReference type="HAMAP" id="MF_00412">
    <property type="entry name" value="ProA"/>
    <property type="match status" value="1"/>
</dbReference>
<comment type="function">
    <text evidence="8">Catalyzes the NADPH dependent reduction of L-gamma-glutamyl 5-phosphate into L-glutamate 5-semialdehyde and phosphate. The product spontaneously undergoes cyclization to form 1-pyrroline-5-carboxylate.</text>
</comment>
<dbReference type="InterPro" id="IPR020593">
    <property type="entry name" value="G-glutamylP_reductase_CS"/>
</dbReference>
<dbReference type="InterPro" id="IPR015590">
    <property type="entry name" value="Aldehyde_DH_dom"/>
</dbReference>
<keyword evidence="6" id="KW-0560">Oxidoreductase</keyword>
<keyword evidence="14" id="KW-1185">Reference proteome</keyword>
<dbReference type="CDD" id="cd07079">
    <property type="entry name" value="ALDH_F18-19_ProA-GPR"/>
    <property type="match status" value="1"/>
</dbReference>
<dbReference type="InterPro" id="IPR016162">
    <property type="entry name" value="Ald_DH_N"/>
</dbReference>
<keyword evidence="4" id="KW-0641">Proline biosynthesis</keyword>
<dbReference type="NCBIfam" id="NF001221">
    <property type="entry name" value="PRK00197.1"/>
    <property type="match status" value="1"/>
</dbReference>
<dbReference type="STRING" id="1754190.A0A1Y2FJ76"/>
<reference evidence="13 14" key="1">
    <citation type="submission" date="2016-08" db="EMBL/GenBank/DDBJ databases">
        <title>A Parts List for Fungal Cellulosomes Revealed by Comparative Genomics.</title>
        <authorList>
            <consortium name="DOE Joint Genome Institute"/>
            <person name="Haitjema C.H."/>
            <person name="Gilmore S.P."/>
            <person name="Henske J.K."/>
            <person name="Solomon K.V."/>
            <person name="De Groot R."/>
            <person name="Kuo A."/>
            <person name="Mondo S.J."/>
            <person name="Salamov A.A."/>
            <person name="Labutti K."/>
            <person name="Zhao Z."/>
            <person name="Chiniquy J."/>
            <person name="Barry K."/>
            <person name="Brewer H.M."/>
            <person name="Purvine S.O."/>
            <person name="Wright A.T."/>
            <person name="Boxma B."/>
            <person name="Van Alen T."/>
            <person name="Hackstein J.H."/>
            <person name="Baker S.E."/>
            <person name="Grigoriev I.V."/>
            <person name="O'Malley M.A."/>
        </authorList>
    </citation>
    <scope>NUCLEOTIDE SEQUENCE [LARGE SCALE GENOMIC DNA]</scope>
    <source>
        <strain evidence="13 14">G1</strain>
    </source>
</reference>
<dbReference type="InterPro" id="IPR000965">
    <property type="entry name" value="GPR_dom"/>
</dbReference>
<evidence type="ECO:0000256" key="5">
    <source>
        <dbReference type="ARBA" id="ARBA00022857"/>
    </source>
</evidence>
<dbReference type="EC" id="1.2.1.41" evidence="2"/>
<dbReference type="OrthoDB" id="1934954at2759"/>
<dbReference type="InterPro" id="IPR016161">
    <property type="entry name" value="Ald_DH/histidinol_DH"/>
</dbReference>
<dbReference type="UniPathway" id="UPA00098">
    <property type="reaction ID" value="UER00360"/>
</dbReference>